<accession>A0AAG5CWP9</accession>
<organism evidence="2 3">
    <name type="scientific">Anopheles atroparvus</name>
    <name type="common">European mosquito</name>
    <dbReference type="NCBI Taxonomy" id="41427"/>
    <lineage>
        <taxon>Eukaryota</taxon>
        <taxon>Metazoa</taxon>
        <taxon>Ecdysozoa</taxon>
        <taxon>Arthropoda</taxon>
        <taxon>Hexapoda</taxon>
        <taxon>Insecta</taxon>
        <taxon>Pterygota</taxon>
        <taxon>Neoptera</taxon>
        <taxon>Endopterygota</taxon>
        <taxon>Diptera</taxon>
        <taxon>Nematocera</taxon>
        <taxon>Culicoidea</taxon>
        <taxon>Culicidae</taxon>
        <taxon>Anophelinae</taxon>
        <taxon>Anopheles</taxon>
    </lineage>
</organism>
<dbReference type="Proteomes" id="UP000075880">
    <property type="component" value="Unassembled WGS sequence"/>
</dbReference>
<evidence type="ECO:0000256" key="1">
    <source>
        <dbReference type="SAM" id="MobiDB-lite"/>
    </source>
</evidence>
<dbReference type="EnsemblMetazoa" id="ENSAATROPT003358">
    <property type="protein sequence ID" value="ENSAATROPP003225"/>
    <property type="gene ID" value="ENSAATROPG002661"/>
</dbReference>
<evidence type="ECO:0000313" key="3">
    <source>
        <dbReference type="Proteomes" id="UP000075880"/>
    </source>
</evidence>
<reference evidence="2" key="1">
    <citation type="submission" date="2024-04" db="UniProtKB">
        <authorList>
            <consortium name="EnsemblMetazoa"/>
        </authorList>
    </citation>
    <scope>IDENTIFICATION</scope>
    <source>
        <strain evidence="2">EBRO</strain>
    </source>
</reference>
<name>A0AAG5CWP9_ANOAO</name>
<sequence length="54" mass="6131">MLKSTTEYPHGRRRKDADNDSVGTQHNGEKPNGDDRQRPNHHRSARRIVAVPGN</sequence>
<protein>
    <submittedName>
        <fullName evidence="2">Uncharacterized protein</fullName>
    </submittedName>
</protein>
<feature type="compositionally biased region" description="Basic and acidic residues" evidence="1">
    <location>
        <begin position="27"/>
        <end position="38"/>
    </location>
</feature>
<feature type="region of interest" description="Disordered" evidence="1">
    <location>
        <begin position="1"/>
        <end position="54"/>
    </location>
</feature>
<dbReference type="AlphaFoldDB" id="A0AAG5CWP9"/>
<proteinExistence type="predicted"/>
<evidence type="ECO:0000313" key="2">
    <source>
        <dbReference type="EnsemblMetazoa" id="ENSAATROPP003225"/>
    </source>
</evidence>
<keyword evidence="3" id="KW-1185">Reference proteome</keyword>